<dbReference type="GO" id="GO:0000162">
    <property type="term" value="P:L-tryptophan biosynthetic process"/>
    <property type="evidence" value="ECO:0007669"/>
    <property type="project" value="TreeGrafter"/>
</dbReference>
<organism evidence="2">
    <name type="scientific">marine metagenome</name>
    <dbReference type="NCBI Taxonomy" id="408172"/>
    <lineage>
        <taxon>unclassified sequences</taxon>
        <taxon>metagenomes</taxon>
        <taxon>ecological metagenomes</taxon>
    </lineage>
</organism>
<dbReference type="PANTHER" id="PTHR43090">
    <property type="entry name" value="1-(5-PHOSPHORIBOSYL)-5-[(5-PHOSPHORIBOSYLAMINO)METHYLIDENEAMINO] IMIDAZOLE-4-CARBOXAMIDE ISOMERASE"/>
    <property type="match status" value="1"/>
</dbReference>
<evidence type="ECO:0000313" key="2">
    <source>
        <dbReference type="EMBL" id="SVD75759.1"/>
    </source>
</evidence>
<dbReference type="AlphaFoldDB" id="A0A382XY68"/>
<evidence type="ECO:0000256" key="1">
    <source>
        <dbReference type="ARBA" id="ARBA00009667"/>
    </source>
</evidence>
<dbReference type="GO" id="GO:0003949">
    <property type="term" value="F:1-(5-phosphoribosyl)-5-[(5-phosphoribosylamino)methylideneamino]imidazole-4-carboxamide isomerase activity"/>
    <property type="evidence" value="ECO:0007669"/>
    <property type="project" value="InterPro"/>
</dbReference>
<sequence length="154" mass="17256">MLVIPAIDIYKNKCVRLYKGDYEQSTIYSDDPIEVIKNWELKGANLIHIVDLEGAKLGTTISSNLIQNMINNTNTRIQIGGGIRNLETINYYLSLGVERIILGSAAIKNENNIVKTSIKKYGSDKIIVSVDSSRGRIKTEGWTRETQLTPEDLI</sequence>
<gene>
    <name evidence="2" type="ORF">METZ01_LOCUS428613</name>
</gene>
<evidence type="ECO:0008006" key="3">
    <source>
        <dbReference type="Google" id="ProtNLM"/>
    </source>
</evidence>
<dbReference type="EMBL" id="UINC01171276">
    <property type="protein sequence ID" value="SVD75759.1"/>
    <property type="molecule type" value="Genomic_DNA"/>
</dbReference>
<dbReference type="InterPro" id="IPR011060">
    <property type="entry name" value="RibuloseP-bd_barrel"/>
</dbReference>
<dbReference type="Pfam" id="PF00977">
    <property type="entry name" value="His_biosynth"/>
    <property type="match status" value="1"/>
</dbReference>
<comment type="similarity">
    <text evidence="1">Belongs to the HisA/HisF family.</text>
</comment>
<protein>
    <recommendedName>
        <fullName evidence="3">1-(5-phosphoribosyl)-5-((5-phosphoribosylamino)methylideneamino)imidazole-4-carboxamide isomerase</fullName>
    </recommendedName>
</protein>
<dbReference type="PANTHER" id="PTHR43090:SF2">
    <property type="entry name" value="1-(5-PHOSPHORIBOSYL)-5-[(5-PHOSPHORIBOSYLAMINO)METHYLIDENEAMINO] IMIDAZOLE-4-CARBOXAMIDE ISOMERASE"/>
    <property type="match status" value="1"/>
</dbReference>
<dbReference type="InterPro" id="IPR006062">
    <property type="entry name" value="His_biosynth"/>
</dbReference>
<dbReference type="InterPro" id="IPR044524">
    <property type="entry name" value="Isoase_HisA-like"/>
</dbReference>
<dbReference type="SUPFAM" id="SSF51366">
    <property type="entry name" value="Ribulose-phoshate binding barrel"/>
    <property type="match status" value="1"/>
</dbReference>
<feature type="non-terminal residue" evidence="2">
    <location>
        <position position="154"/>
    </location>
</feature>
<name>A0A382XY68_9ZZZZ</name>
<accession>A0A382XY68</accession>
<dbReference type="GO" id="GO:0005737">
    <property type="term" value="C:cytoplasm"/>
    <property type="evidence" value="ECO:0007669"/>
    <property type="project" value="TreeGrafter"/>
</dbReference>
<dbReference type="InterPro" id="IPR013785">
    <property type="entry name" value="Aldolase_TIM"/>
</dbReference>
<dbReference type="Gene3D" id="3.20.20.70">
    <property type="entry name" value="Aldolase class I"/>
    <property type="match status" value="1"/>
</dbReference>
<dbReference type="GO" id="GO:0000105">
    <property type="term" value="P:L-histidine biosynthetic process"/>
    <property type="evidence" value="ECO:0007669"/>
    <property type="project" value="InterPro"/>
</dbReference>
<proteinExistence type="inferred from homology"/>
<reference evidence="2" key="1">
    <citation type="submission" date="2018-05" db="EMBL/GenBank/DDBJ databases">
        <authorList>
            <person name="Lanie J.A."/>
            <person name="Ng W.-L."/>
            <person name="Kazmierczak K.M."/>
            <person name="Andrzejewski T.M."/>
            <person name="Davidsen T.M."/>
            <person name="Wayne K.J."/>
            <person name="Tettelin H."/>
            <person name="Glass J.I."/>
            <person name="Rusch D."/>
            <person name="Podicherti R."/>
            <person name="Tsui H.-C.T."/>
            <person name="Winkler M.E."/>
        </authorList>
    </citation>
    <scope>NUCLEOTIDE SEQUENCE</scope>
</reference>